<dbReference type="InterPro" id="IPR040573">
    <property type="entry name" value="TSP_N"/>
</dbReference>
<dbReference type="InterPro" id="IPR020992">
    <property type="entry name" value="Tail_Prtase_C"/>
</dbReference>
<dbReference type="eggNOG" id="COG0793">
    <property type="taxonomic scope" value="Bacteria"/>
</dbReference>
<dbReference type="GO" id="GO:0030288">
    <property type="term" value="C:outer membrane-bounded periplasmic space"/>
    <property type="evidence" value="ECO:0007669"/>
    <property type="project" value="TreeGrafter"/>
</dbReference>
<dbReference type="InterPro" id="IPR036034">
    <property type="entry name" value="PDZ_sf"/>
</dbReference>
<dbReference type="Pfam" id="PF03572">
    <property type="entry name" value="Peptidase_S41"/>
    <property type="match status" value="1"/>
</dbReference>
<evidence type="ECO:0000256" key="3">
    <source>
        <dbReference type="ARBA" id="ARBA00022801"/>
    </source>
</evidence>
<dbReference type="GO" id="GO:0007165">
    <property type="term" value="P:signal transduction"/>
    <property type="evidence" value="ECO:0007669"/>
    <property type="project" value="TreeGrafter"/>
</dbReference>
<comment type="caution">
    <text evidence="7">The sequence shown here is derived from an EMBL/GenBank/DDBJ whole genome shotgun (WGS) entry which is preliminary data.</text>
</comment>
<keyword evidence="3 5" id="KW-0378">Hydrolase</keyword>
<dbReference type="GO" id="GO:0008236">
    <property type="term" value="F:serine-type peptidase activity"/>
    <property type="evidence" value="ECO:0007669"/>
    <property type="project" value="UniProtKB-KW"/>
</dbReference>
<dbReference type="CDD" id="cd06782">
    <property type="entry name" value="cpPDZ_CPP-like"/>
    <property type="match status" value="1"/>
</dbReference>
<dbReference type="STRING" id="314278.NB231_01474"/>
<reference evidence="7 8" key="1">
    <citation type="submission" date="2006-02" db="EMBL/GenBank/DDBJ databases">
        <authorList>
            <person name="Waterbury J."/>
            <person name="Ferriera S."/>
            <person name="Johnson J."/>
            <person name="Kravitz S."/>
            <person name="Halpern A."/>
            <person name="Remington K."/>
            <person name="Beeson K."/>
            <person name="Tran B."/>
            <person name="Rogers Y.-H."/>
            <person name="Friedman R."/>
            <person name="Venter J.C."/>
        </authorList>
    </citation>
    <scope>NUCLEOTIDE SEQUENCE [LARGE SCALE GENOMIC DNA]</scope>
    <source>
        <strain evidence="7 8">Nb-231</strain>
    </source>
</reference>
<dbReference type="SMART" id="SM00245">
    <property type="entry name" value="TSPc"/>
    <property type="match status" value="1"/>
</dbReference>
<evidence type="ECO:0000256" key="5">
    <source>
        <dbReference type="RuleBase" id="RU004404"/>
    </source>
</evidence>
<dbReference type="Pfam" id="PF17804">
    <property type="entry name" value="TSP_NTD"/>
    <property type="match status" value="1"/>
</dbReference>
<dbReference type="InterPro" id="IPR001478">
    <property type="entry name" value="PDZ"/>
</dbReference>
<keyword evidence="8" id="KW-1185">Reference proteome</keyword>
<dbReference type="Gene3D" id="2.30.42.10">
    <property type="match status" value="1"/>
</dbReference>
<comment type="similarity">
    <text evidence="1 5">Belongs to the peptidase S41A family.</text>
</comment>
<dbReference type="MEROPS" id="S41.001"/>
<feature type="domain" description="PDZ" evidence="6">
    <location>
        <begin position="239"/>
        <end position="309"/>
    </location>
</feature>
<dbReference type="SMART" id="SM00228">
    <property type="entry name" value="PDZ"/>
    <property type="match status" value="1"/>
</dbReference>
<dbReference type="PANTHER" id="PTHR32060">
    <property type="entry name" value="TAIL-SPECIFIC PROTEASE"/>
    <property type="match status" value="1"/>
</dbReference>
<evidence type="ECO:0000313" key="8">
    <source>
        <dbReference type="Proteomes" id="UP000003374"/>
    </source>
</evidence>
<proteinExistence type="inferred from homology"/>
<dbReference type="EMBL" id="AAOF01000008">
    <property type="protein sequence ID" value="EAR21539.1"/>
    <property type="molecule type" value="Genomic_DNA"/>
</dbReference>
<evidence type="ECO:0000256" key="1">
    <source>
        <dbReference type="ARBA" id="ARBA00009179"/>
    </source>
</evidence>
<dbReference type="InterPro" id="IPR005151">
    <property type="entry name" value="Tail-specific_protease"/>
</dbReference>
<dbReference type="Proteomes" id="UP000003374">
    <property type="component" value="Unassembled WGS sequence"/>
</dbReference>
<evidence type="ECO:0000256" key="2">
    <source>
        <dbReference type="ARBA" id="ARBA00022670"/>
    </source>
</evidence>
<dbReference type="SUPFAM" id="SSF52096">
    <property type="entry name" value="ClpP/crotonase"/>
    <property type="match status" value="1"/>
</dbReference>
<accession>A4BS60</accession>
<evidence type="ECO:0000259" key="6">
    <source>
        <dbReference type="PROSITE" id="PS50106"/>
    </source>
</evidence>
<protein>
    <submittedName>
        <fullName evidence="7">Periplasmic tail-specific protease</fullName>
    </submittedName>
</protein>
<dbReference type="GO" id="GO:0004175">
    <property type="term" value="F:endopeptidase activity"/>
    <property type="evidence" value="ECO:0007669"/>
    <property type="project" value="TreeGrafter"/>
</dbReference>
<dbReference type="InterPro" id="IPR004447">
    <property type="entry name" value="Peptidase_S41A"/>
</dbReference>
<dbReference type="CDD" id="cd07560">
    <property type="entry name" value="Peptidase_S41_CPP"/>
    <property type="match status" value="1"/>
</dbReference>
<dbReference type="HOGENOM" id="CLU_016199_1_0_6"/>
<evidence type="ECO:0000256" key="4">
    <source>
        <dbReference type="ARBA" id="ARBA00022825"/>
    </source>
</evidence>
<dbReference type="PROSITE" id="PS50106">
    <property type="entry name" value="PDZ"/>
    <property type="match status" value="1"/>
</dbReference>
<dbReference type="OrthoDB" id="9812068at2"/>
<dbReference type="AlphaFoldDB" id="A4BS60"/>
<dbReference type="SUPFAM" id="SSF50156">
    <property type="entry name" value="PDZ domain-like"/>
    <property type="match status" value="1"/>
</dbReference>
<dbReference type="GO" id="GO:0006508">
    <property type="term" value="P:proteolysis"/>
    <property type="evidence" value="ECO:0007669"/>
    <property type="project" value="UniProtKB-KW"/>
</dbReference>
<evidence type="ECO:0000313" key="7">
    <source>
        <dbReference type="EMBL" id="EAR21539.1"/>
    </source>
</evidence>
<dbReference type="Pfam" id="PF11818">
    <property type="entry name" value="DUF3340"/>
    <property type="match status" value="1"/>
</dbReference>
<sequence length="700" mass="78613">MTISRVPSLWRWLPIALASFLLAGYGVLALTNPPSPRPDSHFAYAEQMIGAFLAQYHYRNQPLDDTLSRQVYTAYFTALDPQRYYFLASDLARYSQYRTRLDDLLREGEITPAFDIFDVYRQRVKERSQFAVTELAKPFEFTTDETFDLDRSKAPWAADEARLDRIWRKRVKNDALTLKLTGKDAAEIRSTLRDRYQRMARSVAQFHEEDVFQIYMNAWAGAFDPHSSYLSPRSSENFDINMSLSLEGVGALLRSEGDHTEVVELIPGGPAAKSGQLAPGDKIIGVGQNKGTIQDVVGWRLGDVVELIRGPAATTVRLQVLPAKGGANATPKVVQLVRNRIQLKEQAAQSERLPIPHNDREYHIGVIKIPAFYIDFQAARLGGKDYRSTTRDVHKLLNELVQQGIDGLVIDLRGNAGGSLQEATKTTGLFIEDGPVVQVRRRTGEREVLRDNDGHTVAYQGPLVVMVDRFSASASEIFAAAIQDYGRGLIIGDQTFGKGTVQSMIDLGRLELDEQDSPGGRLKLTIAKFYRITGESTQRVGVKPDIALPAVTNDNRVGEMAEPFALPWDRIAPVRFQPAGDVQRWLASLEKQHAVRMATDPGLQAVTDEYRQLRTQRARTEVSLNEKIRRQQREHSEQTRLAAINQLLRASDQPSIQSLDEIDEDELPDTLLKEAARIATDMRVLRAQTPRSNWSQANFN</sequence>
<keyword evidence="2 5" id="KW-0645">Protease</keyword>
<dbReference type="Gene3D" id="3.90.226.10">
    <property type="entry name" value="2-enoyl-CoA Hydratase, Chain A, domain 1"/>
    <property type="match status" value="1"/>
</dbReference>
<dbReference type="FunFam" id="3.90.226.10:FF:000090">
    <property type="entry name" value="Tail-specific protease"/>
    <property type="match status" value="1"/>
</dbReference>
<dbReference type="Pfam" id="PF00595">
    <property type="entry name" value="PDZ"/>
    <property type="match status" value="1"/>
</dbReference>
<dbReference type="InterPro" id="IPR029045">
    <property type="entry name" value="ClpP/crotonase-like_dom_sf"/>
</dbReference>
<dbReference type="PANTHER" id="PTHR32060:SF22">
    <property type="entry name" value="CARBOXYL-TERMINAL-PROCESSING PEPTIDASE 3, CHLOROPLASTIC"/>
    <property type="match status" value="1"/>
</dbReference>
<organism evidence="7 8">
    <name type="scientific">Nitrococcus mobilis Nb-231</name>
    <dbReference type="NCBI Taxonomy" id="314278"/>
    <lineage>
        <taxon>Bacteria</taxon>
        <taxon>Pseudomonadati</taxon>
        <taxon>Pseudomonadota</taxon>
        <taxon>Gammaproteobacteria</taxon>
        <taxon>Chromatiales</taxon>
        <taxon>Ectothiorhodospiraceae</taxon>
        <taxon>Nitrococcus</taxon>
    </lineage>
</organism>
<name>A4BS60_9GAMM</name>
<gene>
    <name evidence="7" type="ORF">NB231_01474</name>
</gene>
<dbReference type="Gene3D" id="3.30.750.44">
    <property type="match status" value="1"/>
</dbReference>
<keyword evidence="4 5" id="KW-0720">Serine protease</keyword>
<dbReference type="RefSeq" id="WP_004999169.1">
    <property type="nucleotide sequence ID" value="NZ_CH672427.1"/>
</dbReference>
<dbReference type="NCBIfam" id="TIGR00225">
    <property type="entry name" value="prc"/>
    <property type="match status" value="1"/>
</dbReference>